<organism evidence="2 3">
    <name type="scientific">Stylosanthes scabra</name>
    <dbReference type="NCBI Taxonomy" id="79078"/>
    <lineage>
        <taxon>Eukaryota</taxon>
        <taxon>Viridiplantae</taxon>
        <taxon>Streptophyta</taxon>
        <taxon>Embryophyta</taxon>
        <taxon>Tracheophyta</taxon>
        <taxon>Spermatophyta</taxon>
        <taxon>Magnoliopsida</taxon>
        <taxon>eudicotyledons</taxon>
        <taxon>Gunneridae</taxon>
        <taxon>Pentapetalae</taxon>
        <taxon>rosids</taxon>
        <taxon>fabids</taxon>
        <taxon>Fabales</taxon>
        <taxon>Fabaceae</taxon>
        <taxon>Papilionoideae</taxon>
        <taxon>50 kb inversion clade</taxon>
        <taxon>dalbergioids sensu lato</taxon>
        <taxon>Dalbergieae</taxon>
        <taxon>Pterocarpus clade</taxon>
        <taxon>Stylosanthes</taxon>
    </lineage>
</organism>
<evidence type="ECO:0000313" key="2">
    <source>
        <dbReference type="EMBL" id="MED6127918.1"/>
    </source>
</evidence>
<keyword evidence="3" id="KW-1185">Reference proteome</keyword>
<feature type="region of interest" description="Disordered" evidence="1">
    <location>
        <begin position="31"/>
        <end position="84"/>
    </location>
</feature>
<dbReference type="Proteomes" id="UP001341840">
    <property type="component" value="Unassembled WGS sequence"/>
</dbReference>
<gene>
    <name evidence="2" type="ORF">PIB30_092618</name>
</gene>
<comment type="caution">
    <text evidence="2">The sequence shown here is derived from an EMBL/GenBank/DDBJ whole genome shotgun (WGS) entry which is preliminary data.</text>
</comment>
<proteinExistence type="predicted"/>
<dbReference type="EMBL" id="JASCZI010032131">
    <property type="protein sequence ID" value="MED6127918.1"/>
    <property type="molecule type" value="Genomic_DNA"/>
</dbReference>
<reference evidence="2 3" key="1">
    <citation type="journal article" date="2023" name="Plants (Basel)">
        <title>Bridging the Gap: Combining Genomics and Transcriptomics Approaches to Understand Stylosanthes scabra, an Orphan Legume from the Brazilian Caatinga.</title>
        <authorList>
            <person name="Ferreira-Neto J.R.C."/>
            <person name="da Silva M.D."/>
            <person name="Binneck E."/>
            <person name="de Melo N.F."/>
            <person name="da Silva R.H."/>
            <person name="de Melo A.L.T.M."/>
            <person name="Pandolfi V."/>
            <person name="Bustamante F.O."/>
            <person name="Brasileiro-Vidal A.C."/>
            <person name="Benko-Iseppon A.M."/>
        </authorList>
    </citation>
    <scope>NUCLEOTIDE SEQUENCE [LARGE SCALE GENOMIC DNA]</scope>
    <source>
        <tissue evidence="2">Leaves</tissue>
    </source>
</reference>
<evidence type="ECO:0000313" key="3">
    <source>
        <dbReference type="Proteomes" id="UP001341840"/>
    </source>
</evidence>
<sequence>MTGKKMEQKEQLKEILPCYMLVVQLFKERVGNREEAEEEEENRGTKEAWNYNNLIIGGLNTKPEDEKNNLECQKTTPRHGKTQS</sequence>
<name>A0ABU6RUV9_9FABA</name>
<accession>A0ABU6RUV9</accession>
<protein>
    <submittedName>
        <fullName evidence="2">Uncharacterized protein</fullName>
    </submittedName>
</protein>
<evidence type="ECO:0000256" key="1">
    <source>
        <dbReference type="SAM" id="MobiDB-lite"/>
    </source>
</evidence>